<comment type="caution">
    <text evidence="8">The sequence shown here is derived from an EMBL/GenBank/DDBJ whole genome shotgun (WGS) entry which is preliminary data.</text>
</comment>
<dbReference type="InterPro" id="IPR023408">
    <property type="entry name" value="MscS_beta-dom_sf"/>
</dbReference>
<dbReference type="InterPro" id="IPR045275">
    <property type="entry name" value="MscS_archaea/bacteria_type"/>
</dbReference>
<dbReference type="PANTHER" id="PTHR30221:SF1">
    <property type="entry name" value="SMALL-CONDUCTANCE MECHANOSENSITIVE CHANNEL"/>
    <property type="match status" value="1"/>
</dbReference>
<protein>
    <submittedName>
        <fullName evidence="8">Mechanosensitive ion channel family protein</fullName>
    </submittedName>
</protein>
<dbReference type="SUPFAM" id="SSF50182">
    <property type="entry name" value="Sm-like ribonucleoproteins"/>
    <property type="match status" value="1"/>
</dbReference>
<dbReference type="InterPro" id="IPR006685">
    <property type="entry name" value="MscS_channel_2nd"/>
</dbReference>
<evidence type="ECO:0000256" key="1">
    <source>
        <dbReference type="ARBA" id="ARBA00004141"/>
    </source>
</evidence>
<dbReference type="Pfam" id="PF00924">
    <property type="entry name" value="MS_channel_2nd"/>
    <property type="match status" value="1"/>
</dbReference>
<evidence type="ECO:0000259" key="7">
    <source>
        <dbReference type="Pfam" id="PF00924"/>
    </source>
</evidence>
<feature type="transmembrane region" description="Helical" evidence="6">
    <location>
        <begin position="112"/>
        <end position="137"/>
    </location>
</feature>
<evidence type="ECO:0000256" key="6">
    <source>
        <dbReference type="SAM" id="Phobius"/>
    </source>
</evidence>
<gene>
    <name evidence="8" type="ORF">ENM60_01735</name>
</gene>
<sequence length="302" mass="33146">MRRLVYLLLLIMVIGLVAWAIKQPGILPEDVRVVIVNYYTLIQAILALILGVSVIEFVSFTILSRVKQLGREAYMIRNVFLLVGYTTLGVVILAIVGVSGESILAGATFTGLVLGLGLQPVLANLFAGLIILGSGFIRPGSIVRVSGTSLPVSAITFPAYKAFSLDYTVPSLKGIVVEVGLMYTKIILDSGEMVKIPNSTLFSGGIVMEEVQEEKRFQVRYEFPVDCDPIQVVDLLKKNLVELGDFKVLIEEQSDKNYYIILVTGNTPPKAKLREFRSLVLAKIIQAHRELKRKGLCSQTAS</sequence>
<dbReference type="SUPFAM" id="SSF82861">
    <property type="entry name" value="Mechanosensitive channel protein MscS (YggB), transmembrane region"/>
    <property type="match status" value="1"/>
</dbReference>
<dbReference type="PANTHER" id="PTHR30221">
    <property type="entry name" value="SMALL-CONDUCTANCE MECHANOSENSITIVE CHANNEL"/>
    <property type="match status" value="1"/>
</dbReference>
<dbReference type="GO" id="GO:0008381">
    <property type="term" value="F:mechanosensitive monoatomic ion channel activity"/>
    <property type="evidence" value="ECO:0007669"/>
    <property type="project" value="InterPro"/>
</dbReference>
<dbReference type="AlphaFoldDB" id="A0A7J3XXS3"/>
<comment type="similarity">
    <text evidence="2">Belongs to the MscS (TC 1.A.23) family.</text>
</comment>
<feature type="transmembrane region" description="Helical" evidence="6">
    <location>
        <begin position="79"/>
        <end position="100"/>
    </location>
</feature>
<dbReference type="EMBL" id="DRYK01000026">
    <property type="protein sequence ID" value="HHP67504.1"/>
    <property type="molecule type" value="Genomic_DNA"/>
</dbReference>
<evidence type="ECO:0000256" key="2">
    <source>
        <dbReference type="ARBA" id="ARBA00008017"/>
    </source>
</evidence>
<dbReference type="InterPro" id="IPR010920">
    <property type="entry name" value="LSM_dom_sf"/>
</dbReference>
<comment type="subcellular location">
    <subcellularLocation>
        <location evidence="1">Membrane</location>
        <topology evidence="1">Multi-pass membrane protein</topology>
    </subcellularLocation>
</comment>
<dbReference type="InterPro" id="IPR011014">
    <property type="entry name" value="MscS_channel_TM-2"/>
</dbReference>
<evidence type="ECO:0000313" key="8">
    <source>
        <dbReference type="EMBL" id="HHP67504.1"/>
    </source>
</evidence>
<keyword evidence="4 6" id="KW-1133">Transmembrane helix</keyword>
<evidence type="ECO:0000256" key="5">
    <source>
        <dbReference type="ARBA" id="ARBA00023136"/>
    </source>
</evidence>
<reference evidence="8" key="1">
    <citation type="journal article" date="2020" name="mSystems">
        <title>Genome- and Community-Level Interaction Insights into Carbon Utilization and Element Cycling Functions of Hydrothermarchaeota in Hydrothermal Sediment.</title>
        <authorList>
            <person name="Zhou Z."/>
            <person name="Liu Y."/>
            <person name="Xu W."/>
            <person name="Pan J."/>
            <person name="Luo Z.H."/>
            <person name="Li M."/>
        </authorList>
    </citation>
    <scope>NUCLEOTIDE SEQUENCE [LARGE SCALE GENOMIC DNA]</scope>
    <source>
        <strain evidence="8">SpSt-110</strain>
    </source>
</reference>
<feature type="transmembrane region" description="Helical" evidence="6">
    <location>
        <begin position="36"/>
        <end position="58"/>
    </location>
</feature>
<evidence type="ECO:0000256" key="4">
    <source>
        <dbReference type="ARBA" id="ARBA00022989"/>
    </source>
</evidence>
<dbReference type="Gene3D" id="2.30.30.60">
    <property type="match status" value="1"/>
</dbReference>
<keyword evidence="5 6" id="KW-0472">Membrane</keyword>
<name>A0A7J3XXS3_9CREN</name>
<accession>A0A7J3XXS3</accession>
<feature type="domain" description="Mechanosensitive ion channel MscS" evidence="7">
    <location>
        <begin position="121"/>
        <end position="204"/>
    </location>
</feature>
<evidence type="ECO:0000256" key="3">
    <source>
        <dbReference type="ARBA" id="ARBA00022692"/>
    </source>
</evidence>
<organism evidence="8">
    <name type="scientific">Thermogladius calderae</name>
    <dbReference type="NCBI Taxonomy" id="1200300"/>
    <lineage>
        <taxon>Archaea</taxon>
        <taxon>Thermoproteota</taxon>
        <taxon>Thermoprotei</taxon>
        <taxon>Desulfurococcales</taxon>
        <taxon>Desulfurococcaceae</taxon>
        <taxon>Thermogladius</taxon>
    </lineage>
</organism>
<dbReference type="GO" id="GO:0016020">
    <property type="term" value="C:membrane"/>
    <property type="evidence" value="ECO:0007669"/>
    <property type="project" value="UniProtKB-SubCell"/>
</dbReference>
<proteinExistence type="inferred from homology"/>
<keyword evidence="3 6" id="KW-0812">Transmembrane</keyword>
<dbReference type="Gene3D" id="1.10.287.1260">
    <property type="match status" value="1"/>
</dbReference>